<dbReference type="InterPro" id="IPR000515">
    <property type="entry name" value="MetI-like"/>
</dbReference>
<keyword evidence="6 8" id="KW-1133">Transmembrane helix</keyword>
<evidence type="ECO:0000256" key="2">
    <source>
        <dbReference type="ARBA" id="ARBA00007069"/>
    </source>
</evidence>
<name>A0A916JVJ4_9MICO</name>
<protein>
    <recommendedName>
        <fullName evidence="9">ABC transmembrane type-1 domain-containing protein</fullName>
    </recommendedName>
</protein>
<dbReference type="GO" id="GO:0055085">
    <property type="term" value="P:transmembrane transport"/>
    <property type="evidence" value="ECO:0007669"/>
    <property type="project" value="InterPro"/>
</dbReference>
<dbReference type="EMBL" id="CAJVAP010000008">
    <property type="protein sequence ID" value="CAG7606312.1"/>
    <property type="molecule type" value="Genomic_DNA"/>
</dbReference>
<dbReference type="PANTHER" id="PTHR42929">
    <property type="entry name" value="INNER MEMBRANE ABC TRANSPORTER PERMEASE PROTEIN YDCU-RELATED-RELATED"/>
    <property type="match status" value="1"/>
</dbReference>
<dbReference type="PANTHER" id="PTHR42929:SF5">
    <property type="entry name" value="ABC TRANSPORTER PERMEASE PROTEIN"/>
    <property type="match status" value="1"/>
</dbReference>
<keyword evidence="3 8" id="KW-0813">Transport</keyword>
<evidence type="ECO:0000256" key="1">
    <source>
        <dbReference type="ARBA" id="ARBA00004651"/>
    </source>
</evidence>
<feature type="transmembrane region" description="Helical" evidence="8">
    <location>
        <begin position="74"/>
        <end position="97"/>
    </location>
</feature>
<feature type="transmembrane region" description="Helical" evidence="8">
    <location>
        <begin position="213"/>
        <end position="238"/>
    </location>
</feature>
<dbReference type="Proteomes" id="UP000693892">
    <property type="component" value="Unassembled WGS sequence"/>
</dbReference>
<feature type="transmembrane region" description="Helical" evidence="8">
    <location>
        <begin position="21"/>
        <end position="54"/>
    </location>
</feature>
<feature type="transmembrane region" description="Helical" evidence="8">
    <location>
        <begin position="109"/>
        <end position="129"/>
    </location>
</feature>
<comment type="subcellular location">
    <subcellularLocation>
        <location evidence="1 8">Cell membrane</location>
        <topology evidence="1 8">Multi-pass membrane protein</topology>
    </subcellularLocation>
</comment>
<evidence type="ECO:0000256" key="7">
    <source>
        <dbReference type="ARBA" id="ARBA00023136"/>
    </source>
</evidence>
<reference evidence="10" key="1">
    <citation type="submission" date="2021-06" db="EMBL/GenBank/DDBJ databases">
        <authorList>
            <person name="Criscuolo A."/>
        </authorList>
    </citation>
    <scope>NUCLEOTIDE SEQUENCE</scope>
    <source>
        <strain evidence="10">CIP111803</strain>
    </source>
</reference>
<evidence type="ECO:0000313" key="11">
    <source>
        <dbReference type="Proteomes" id="UP000693892"/>
    </source>
</evidence>
<evidence type="ECO:0000256" key="4">
    <source>
        <dbReference type="ARBA" id="ARBA00022475"/>
    </source>
</evidence>
<evidence type="ECO:0000259" key="9">
    <source>
        <dbReference type="PROSITE" id="PS50928"/>
    </source>
</evidence>
<feature type="domain" description="ABC transmembrane type-1" evidence="9">
    <location>
        <begin position="75"/>
        <end position="281"/>
    </location>
</feature>
<evidence type="ECO:0000313" key="10">
    <source>
        <dbReference type="EMBL" id="CAG7606312.1"/>
    </source>
</evidence>
<sequence>MTTDLHAVVSRAPRRDRRGSIWANAAWLYVPALLILLPVFLAPTILLLSMSVTAEPAGLSHYQELFGSNLFWTVLWRSVVMSFVVAAIALVIGLPYASIANSAGPRMSAVLYGAIVSSLFFSVIVRAYAWLALLGTGGPVIKFFEQIGIPTEKLALVNSPTGVVIGMVQYGVPFMVLAISDVMRRVDSSYDRAAATLGAGPITRWVKVKLPMLMPGITAGITIVFVTTLGYFIIPSILGSPQQMMIGQLISQQVGTTMNWGMGAAMASVLLIITLAIVLVMQWVGKRIGRQQ</sequence>
<feature type="transmembrane region" description="Helical" evidence="8">
    <location>
        <begin position="258"/>
        <end position="284"/>
    </location>
</feature>
<organism evidence="10 11">
    <name type="scientific">Leucobacter soli</name>
    <dbReference type="NCBI Taxonomy" id="2812850"/>
    <lineage>
        <taxon>Bacteria</taxon>
        <taxon>Bacillati</taxon>
        <taxon>Actinomycetota</taxon>
        <taxon>Actinomycetes</taxon>
        <taxon>Micrococcales</taxon>
        <taxon>Microbacteriaceae</taxon>
        <taxon>Leucobacter</taxon>
    </lineage>
</organism>
<dbReference type="PROSITE" id="PS50928">
    <property type="entry name" value="ABC_TM1"/>
    <property type="match status" value="1"/>
</dbReference>
<evidence type="ECO:0000256" key="3">
    <source>
        <dbReference type="ARBA" id="ARBA00022448"/>
    </source>
</evidence>
<evidence type="ECO:0000256" key="8">
    <source>
        <dbReference type="RuleBase" id="RU363032"/>
    </source>
</evidence>
<comment type="caution">
    <text evidence="10">The sequence shown here is derived from an EMBL/GenBank/DDBJ whole genome shotgun (WGS) entry which is preliminary data.</text>
</comment>
<evidence type="ECO:0000256" key="5">
    <source>
        <dbReference type="ARBA" id="ARBA00022692"/>
    </source>
</evidence>
<keyword evidence="11" id="KW-1185">Reference proteome</keyword>
<gene>
    <name evidence="10" type="ORF">LEUCIP111803_00912</name>
</gene>
<dbReference type="RefSeq" id="WP_218114536.1">
    <property type="nucleotide sequence ID" value="NZ_CAJVAP010000008.1"/>
</dbReference>
<feature type="transmembrane region" description="Helical" evidence="8">
    <location>
        <begin position="163"/>
        <end position="183"/>
    </location>
</feature>
<proteinExistence type="inferred from homology"/>
<dbReference type="CDD" id="cd06261">
    <property type="entry name" value="TM_PBP2"/>
    <property type="match status" value="1"/>
</dbReference>
<evidence type="ECO:0000256" key="6">
    <source>
        <dbReference type="ARBA" id="ARBA00022989"/>
    </source>
</evidence>
<dbReference type="AlphaFoldDB" id="A0A916JVJ4"/>
<keyword evidence="5 8" id="KW-0812">Transmembrane</keyword>
<dbReference type="Pfam" id="PF00528">
    <property type="entry name" value="BPD_transp_1"/>
    <property type="match status" value="1"/>
</dbReference>
<keyword evidence="7 8" id="KW-0472">Membrane</keyword>
<accession>A0A916JVJ4</accession>
<comment type="similarity">
    <text evidence="2">Belongs to the binding-protein-dependent transport system permease family. CysTW subfamily.</text>
</comment>
<dbReference type="GO" id="GO:0005886">
    <property type="term" value="C:plasma membrane"/>
    <property type="evidence" value="ECO:0007669"/>
    <property type="project" value="UniProtKB-SubCell"/>
</dbReference>
<keyword evidence="4" id="KW-1003">Cell membrane</keyword>